<organism evidence="1 2">
    <name type="scientific">Listeria grayi</name>
    <name type="common">Listeria murrayi</name>
    <dbReference type="NCBI Taxonomy" id="1641"/>
    <lineage>
        <taxon>Bacteria</taxon>
        <taxon>Bacillati</taxon>
        <taxon>Bacillota</taxon>
        <taxon>Bacilli</taxon>
        <taxon>Bacillales</taxon>
        <taxon>Listeriaceae</taxon>
        <taxon>Listeria</taxon>
    </lineage>
</organism>
<accession>A0A378M9J3</accession>
<protein>
    <submittedName>
        <fullName evidence="1">Uncharacterized protein</fullName>
    </submittedName>
</protein>
<gene>
    <name evidence="1" type="ORF">NCTC10815_00283</name>
</gene>
<reference evidence="1 2" key="1">
    <citation type="submission" date="2018-06" db="EMBL/GenBank/DDBJ databases">
        <authorList>
            <consortium name="Pathogen Informatics"/>
            <person name="Doyle S."/>
        </authorList>
    </citation>
    <scope>NUCLEOTIDE SEQUENCE [LARGE SCALE GENOMIC DNA]</scope>
    <source>
        <strain evidence="2">NCTC 10815</strain>
    </source>
</reference>
<dbReference type="AlphaFoldDB" id="A0A378M9J3"/>
<sequence>MKVTAIQVQQKKKERYNILLTKPIALAPTKK</sequence>
<dbReference type="EMBL" id="UGPG01000001">
    <property type="protein sequence ID" value="STY43027.1"/>
    <property type="molecule type" value="Genomic_DNA"/>
</dbReference>
<proteinExistence type="predicted"/>
<evidence type="ECO:0000313" key="2">
    <source>
        <dbReference type="Proteomes" id="UP000254879"/>
    </source>
</evidence>
<evidence type="ECO:0000313" key="1">
    <source>
        <dbReference type="EMBL" id="STY43027.1"/>
    </source>
</evidence>
<dbReference type="Proteomes" id="UP000254879">
    <property type="component" value="Unassembled WGS sequence"/>
</dbReference>
<name>A0A378M9J3_LISGR</name>